<keyword evidence="6" id="KW-1185">Reference proteome</keyword>
<comment type="catalytic activity">
    <reaction evidence="4">
        <text>alpha-D-galactosyl-(1-&gt;3)-1D-myo-inositol + sucrose = raffinose + myo-inositol</text>
        <dbReference type="Rhea" id="RHEA:20161"/>
        <dbReference type="ChEBI" id="CHEBI:16634"/>
        <dbReference type="ChEBI" id="CHEBI:17268"/>
        <dbReference type="ChEBI" id="CHEBI:17505"/>
        <dbReference type="ChEBI" id="CHEBI:17992"/>
        <dbReference type="EC" id="2.4.1.82"/>
    </reaction>
</comment>
<dbReference type="Pfam" id="PF05691">
    <property type="entry name" value="Raffinose_syn"/>
    <property type="match status" value="1"/>
</dbReference>
<dbReference type="KEGG" id="sbi:8078430"/>
<keyword evidence="3" id="KW-0119">Carbohydrate metabolism</keyword>
<gene>
    <name evidence="5" type="ORF">SORBI_3002G075800</name>
</gene>
<evidence type="ECO:0000256" key="4">
    <source>
        <dbReference type="ARBA" id="ARBA00049426"/>
    </source>
</evidence>
<name>C5XDA7_SORBI</name>
<reference evidence="5 6" key="1">
    <citation type="journal article" date="2009" name="Nature">
        <title>The Sorghum bicolor genome and the diversification of grasses.</title>
        <authorList>
            <person name="Paterson A.H."/>
            <person name="Bowers J.E."/>
            <person name="Bruggmann R."/>
            <person name="Dubchak I."/>
            <person name="Grimwood J."/>
            <person name="Gundlach H."/>
            <person name="Haberer G."/>
            <person name="Hellsten U."/>
            <person name="Mitros T."/>
            <person name="Poliakov A."/>
            <person name="Schmutz J."/>
            <person name="Spannagl M."/>
            <person name="Tang H."/>
            <person name="Wang X."/>
            <person name="Wicker T."/>
            <person name="Bharti A.K."/>
            <person name="Chapman J."/>
            <person name="Feltus F.A."/>
            <person name="Gowik U."/>
            <person name="Grigoriev I.V."/>
            <person name="Lyons E."/>
            <person name="Maher C.A."/>
            <person name="Martis M."/>
            <person name="Narechania A."/>
            <person name="Otillar R.P."/>
            <person name="Penning B.W."/>
            <person name="Salamov A.A."/>
            <person name="Wang Y."/>
            <person name="Zhang L."/>
            <person name="Carpita N.C."/>
            <person name="Freeling M."/>
            <person name="Gingle A.R."/>
            <person name="Hash C.T."/>
            <person name="Keller B."/>
            <person name="Klein P."/>
            <person name="Kresovich S."/>
            <person name="McCann M.C."/>
            <person name="Ming R."/>
            <person name="Peterson D.G."/>
            <person name="Mehboob-ur-Rahman"/>
            <person name="Ware D."/>
            <person name="Westhoff P."/>
            <person name="Mayer K.F."/>
            <person name="Messing J."/>
            <person name="Rokhsar D.S."/>
        </authorList>
    </citation>
    <scope>NUCLEOTIDE SEQUENCE [LARGE SCALE GENOMIC DNA]</scope>
    <source>
        <strain evidence="6">cv. BTx623</strain>
    </source>
</reference>
<evidence type="ECO:0000313" key="6">
    <source>
        <dbReference type="Proteomes" id="UP000000768"/>
    </source>
</evidence>
<reference evidence="6" key="2">
    <citation type="journal article" date="2018" name="Plant J.">
        <title>The Sorghum bicolor reference genome: improved assembly, gene annotations, a transcriptome atlas, and signatures of genome organization.</title>
        <authorList>
            <person name="McCormick R.F."/>
            <person name="Truong S.K."/>
            <person name="Sreedasyam A."/>
            <person name="Jenkins J."/>
            <person name="Shu S."/>
            <person name="Sims D."/>
            <person name="Kennedy M."/>
            <person name="Amirebrahimi M."/>
            <person name="Weers B.D."/>
            <person name="McKinley B."/>
            <person name="Mattison A."/>
            <person name="Morishige D.T."/>
            <person name="Grimwood J."/>
            <person name="Schmutz J."/>
            <person name="Mullet J.E."/>
        </authorList>
    </citation>
    <scope>NUCLEOTIDE SEQUENCE [LARGE SCALE GENOMIC DNA]</scope>
    <source>
        <strain evidence="6">cv. BTx623</strain>
    </source>
</reference>
<dbReference type="InterPro" id="IPR013785">
    <property type="entry name" value="Aldolase_TIM"/>
</dbReference>
<dbReference type="InParanoid" id="C5XDA7"/>
<dbReference type="InterPro" id="IPR017853">
    <property type="entry name" value="GH"/>
</dbReference>
<dbReference type="HOGENOM" id="CLU_007066_0_0_1"/>
<dbReference type="Gene3D" id="3.20.20.70">
    <property type="entry name" value="Aldolase class I"/>
    <property type="match status" value="1"/>
</dbReference>
<dbReference type="PANTHER" id="PTHR31268:SF41">
    <property type="entry name" value="GALACTINOL--SUCROSE GALACTOSYLTRANSFERASE"/>
    <property type="match status" value="1"/>
</dbReference>
<dbReference type="OMA" id="TEQGVNM"/>
<protein>
    <recommendedName>
        <fullName evidence="2">galactinol--sucrose galactosyltransferase</fullName>
        <ecNumber evidence="2">2.4.1.82</ecNumber>
    </recommendedName>
</protein>
<dbReference type="AlphaFoldDB" id="C5XDA7"/>
<dbReference type="OrthoDB" id="4664297at2759"/>
<evidence type="ECO:0000256" key="2">
    <source>
        <dbReference type="ARBA" id="ARBA00012708"/>
    </source>
</evidence>
<evidence type="ECO:0000256" key="1">
    <source>
        <dbReference type="ARBA" id="ARBA00007240"/>
    </source>
</evidence>
<dbReference type="Gramene" id="EER96062">
    <property type="protein sequence ID" value="EER96062"/>
    <property type="gene ID" value="SORBI_3002G075800"/>
</dbReference>
<evidence type="ECO:0000256" key="3">
    <source>
        <dbReference type="ARBA" id="ARBA00023277"/>
    </source>
</evidence>
<dbReference type="EMBL" id="CM000761">
    <property type="protein sequence ID" value="EER96062.1"/>
    <property type="molecule type" value="Genomic_DNA"/>
</dbReference>
<sequence>MTVTPWITVSDGTLAVRGRTVLTGVPDNVSAAHAAGAGLVDGAFVGAHAAEPKSHHVFTFGTLRDCRFLCLFRFKLWWMTQRMGVSGRDVPLETQFMLIEVPPAATDGDGKPAYVVMLPLLEGQFRAALQGNDRDELEICVESGDKAVQTEQGARMVYLHAGDSPFDAVTAAVKAVEKHLQTFHHRERKRMPSFLDWFGWCTWDAFYTDVTAGGVKHGLQSLSKGGAPPRFLIIDDGWQQIASDNKKPDDPNVAVQEGAQFASRLTGIKENTKFQTKPDGDGDGDGGLKRLVSETKGVHGVKQVYVWHAMAGYWGGVAPSSGTAMERYEPALAYPVQSPGVTANQPDIVMDSLSVLGLGLVHPRRARDFYGELHAYLASCGVDGVKVDVQNIIETLGAGHGGRVALTRAYHRALEASVARSFPDNGCISCMCHNTDMLYSARQTAVVRASDDFYPRDPASHTVHVASVAYNTVFLGEFMQPDWDMFHSLHPAAEYHGAARAIGGCPIYVSDKPGNHNFELLRKLVLPDGSVLRAQLPGRPTRDCLFSDPARDGASLLKIWNLNKCGGVVGVFNCQGAGWCRVTKRTRVHDAAPGTLTGAVRADDVDAIARVAGDGGNDGDNGSNGEWDGEAVVYAHRARELVRLPRGAALPVTLAPLQYEVFHVCPLRAAAPGVAFAPVGLLDMFNAGGAVEECRAVDGGGKAVVALRVRGCGRFGAYCSREPARCLLDSAEVEFGYDADTGLVSVDLPVPEKEMYRWTLEIVV</sequence>
<dbReference type="STRING" id="4558.C5XDA7"/>
<proteinExistence type="inferred from homology"/>
<dbReference type="EC" id="2.4.1.82" evidence="2"/>
<dbReference type="GO" id="GO:0047274">
    <property type="term" value="F:galactinol-sucrose galactosyltransferase activity"/>
    <property type="evidence" value="ECO:0007669"/>
    <property type="project" value="UniProtKB-EC"/>
</dbReference>
<dbReference type="Proteomes" id="UP000000768">
    <property type="component" value="Chromosome 2"/>
</dbReference>
<dbReference type="GO" id="GO:0052692">
    <property type="term" value="F:raffinose alpha-galactosidase activity"/>
    <property type="evidence" value="ECO:0000318"/>
    <property type="project" value="GO_Central"/>
</dbReference>
<evidence type="ECO:0000313" key="5">
    <source>
        <dbReference type="EMBL" id="EER96062.1"/>
    </source>
</evidence>
<dbReference type="PANTHER" id="PTHR31268">
    <property type="match status" value="1"/>
</dbReference>
<dbReference type="SUPFAM" id="SSF51445">
    <property type="entry name" value="(Trans)glycosidases"/>
    <property type="match status" value="1"/>
</dbReference>
<organism evidence="5 6">
    <name type="scientific">Sorghum bicolor</name>
    <name type="common">Sorghum</name>
    <name type="synonym">Sorghum vulgare</name>
    <dbReference type="NCBI Taxonomy" id="4558"/>
    <lineage>
        <taxon>Eukaryota</taxon>
        <taxon>Viridiplantae</taxon>
        <taxon>Streptophyta</taxon>
        <taxon>Embryophyta</taxon>
        <taxon>Tracheophyta</taxon>
        <taxon>Spermatophyta</taxon>
        <taxon>Magnoliopsida</taxon>
        <taxon>Liliopsida</taxon>
        <taxon>Poales</taxon>
        <taxon>Poaceae</taxon>
        <taxon>PACMAD clade</taxon>
        <taxon>Panicoideae</taxon>
        <taxon>Andropogonodae</taxon>
        <taxon>Andropogoneae</taxon>
        <taxon>Sorghinae</taxon>
        <taxon>Sorghum</taxon>
    </lineage>
</organism>
<dbReference type="InterPro" id="IPR008811">
    <property type="entry name" value="Glycosyl_hydrolases_36"/>
</dbReference>
<comment type="similarity">
    <text evidence="1">Belongs to the glycosyl hydrolases 36 family.</text>
</comment>
<dbReference type="FunCoup" id="C5XDA7">
    <property type="interactions" value="53"/>
</dbReference>
<accession>C5XDA7</accession>
<dbReference type="eggNOG" id="ENOG502QPVE">
    <property type="taxonomic scope" value="Eukaryota"/>
</dbReference>